<dbReference type="OrthoDB" id="5395975at2759"/>
<dbReference type="EMBL" id="LGRN01000068">
    <property type="protein sequence ID" value="OJD17426.1"/>
    <property type="molecule type" value="Genomic_DNA"/>
</dbReference>
<feature type="region of interest" description="Disordered" evidence="1">
    <location>
        <begin position="233"/>
        <end position="255"/>
    </location>
</feature>
<proteinExistence type="predicted"/>
<protein>
    <submittedName>
        <fullName evidence="2">Uncharacterized protein</fullName>
    </submittedName>
</protein>
<reference evidence="2 3" key="1">
    <citation type="submission" date="2015-07" db="EMBL/GenBank/DDBJ databases">
        <title>Emmonsia species relationships and genome sequence.</title>
        <authorList>
            <consortium name="The Broad Institute Genomics Platform"/>
            <person name="Cuomo C.A."/>
            <person name="Munoz J.F."/>
            <person name="Imamovic A."/>
            <person name="Priest M.E."/>
            <person name="Young S."/>
            <person name="Clay O.K."/>
            <person name="McEwen J.G."/>
        </authorList>
    </citation>
    <scope>NUCLEOTIDE SEQUENCE [LARGE SCALE GENOMIC DNA]</scope>
    <source>
        <strain evidence="2 3">UAMH 9510</strain>
    </source>
</reference>
<feature type="compositionally biased region" description="Polar residues" evidence="1">
    <location>
        <begin position="156"/>
        <end position="181"/>
    </location>
</feature>
<accession>A0A1J9PNH3</accession>
<organism evidence="2 3">
    <name type="scientific">Emergomyces pasteurianus Ep9510</name>
    <dbReference type="NCBI Taxonomy" id="1447872"/>
    <lineage>
        <taxon>Eukaryota</taxon>
        <taxon>Fungi</taxon>
        <taxon>Dikarya</taxon>
        <taxon>Ascomycota</taxon>
        <taxon>Pezizomycotina</taxon>
        <taxon>Eurotiomycetes</taxon>
        <taxon>Eurotiomycetidae</taxon>
        <taxon>Onygenales</taxon>
        <taxon>Ajellomycetaceae</taxon>
        <taxon>Emergomyces</taxon>
    </lineage>
</organism>
<feature type="compositionally biased region" description="Polar residues" evidence="1">
    <location>
        <begin position="233"/>
        <end position="243"/>
    </location>
</feature>
<dbReference type="VEuPathDB" id="FungiDB:AJ78_02500"/>
<evidence type="ECO:0000313" key="3">
    <source>
        <dbReference type="Proteomes" id="UP000182235"/>
    </source>
</evidence>
<feature type="region of interest" description="Disordered" evidence="1">
    <location>
        <begin position="140"/>
        <end position="219"/>
    </location>
</feature>
<sequence>MANSVEILVHVSAPGTTKEDAKYRAHANAYFEFEAVSRVRIFPDPPCSETGTDEIVDTEHHVRQTTPQGESNAHRIAELNGRNEKDSLYNFLSSGKSTSLPSTWGPSFGETTCGLLELPDISIQRSSSQNDAAAIAENSFSNTSNSFRPLRAGSPDPQTAVPSSQVTETPPSEVPESQASFPASWDVEKDNSPPRRSVQGVQIGRSPLEAKSSESKRRRLSVSVACIPSSIPDSFTPISSTSKPPFPSEPHPQAQPQCYQLSDKPMVGTPTATFERLSSLPLEINPPRPIPSSTAQFTTHITPTLQMLADKLKLSKVFNPPRQIRPLRTLERGYWLLDLTISDSITSSNDQNKNKDKNTNKNAKTTSLDESSNTKLTSNVWTSKSFFDFWDFLSNFIALDGRAGWGVWCICESKSTPPCSKCSPHSQSVVYLTSQEDINSSAETQPFQLEGDFARQVTVKIYTWGEIAPHVYLLMYLASDKNVRNVPGVQWRDGADQPVIFMD</sequence>
<evidence type="ECO:0000256" key="1">
    <source>
        <dbReference type="SAM" id="MobiDB-lite"/>
    </source>
</evidence>
<dbReference type="STRING" id="1447872.A0A1J9PNH3"/>
<feature type="region of interest" description="Disordered" evidence="1">
    <location>
        <begin position="346"/>
        <end position="369"/>
    </location>
</feature>
<comment type="caution">
    <text evidence="2">The sequence shown here is derived from an EMBL/GenBank/DDBJ whole genome shotgun (WGS) entry which is preliminary data.</text>
</comment>
<evidence type="ECO:0000313" key="2">
    <source>
        <dbReference type="EMBL" id="OJD17426.1"/>
    </source>
</evidence>
<name>A0A1J9PNH3_9EURO</name>
<gene>
    <name evidence="2" type="ORF">AJ78_02500</name>
</gene>
<dbReference type="Proteomes" id="UP000182235">
    <property type="component" value="Unassembled WGS sequence"/>
</dbReference>
<dbReference type="AlphaFoldDB" id="A0A1J9PNH3"/>
<keyword evidence="3" id="KW-1185">Reference proteome</keyword>